<keyword evidence="2" id="KW-0964">Secreted</keyword>
<evidence type="ECO:0000256" key="6">
    <source>
        <dbReference type="ARBA" id="ARBA00022837"/>
    </source>
</evidence>
<evidence type="ECO:0000256" key="4">
    <source>
        <dbReference type="ARBA" id="ARBA00022729"/>
    </source>
</evidence>
<evidence type="ECO:0000256" key="5">
    <source>
        <dbReference type="ARBA" id="ARBA00022737"/>
    </source>
</evidence>
<keyword evidence="6" id="KW-0106">Calcium</keyword>
<evidence type="ECO:0000313" key="9">
    <source>
        <dbReference type="Ensembl" id="ENSHBUP00000011329.1"/>
    </source>
</evidence>
<dbReference type="InterPro" id="IPR036383">
    <property type="entry name" value="TSP1_rpt_sf"/>
</dbReference>
<keyword evidence="5" id="KW-0677">Repeat</keyword>
<accession>A0A3Q2VJL2</accession>
<dbReference type="PANTHER" id="PTHR22906:SF43">
    <property type="entry name" value="PROPERDIN"/>
    <property type="match status" value="1"/>
</dbReference>
<dbReference type="FunFam" id="2.20.100.10:FF:000080">
    <property type="entry name" value="SCO-spondin"/>
    <property type="match status" value="1"/>
</dbReference>
<evidence type="ECO:0000256" key="7">
    <source>
        <dbReference type="ARBA" id="ARBA00023157"/>
    </source>
</evidence>
<dbReference type="FunFam" id="2.20.100.10:FF:000007">
    <property type="entry name" value="Thrombospondin 1"/>
    <property type="match status" value="1"/>
</dbReference>
<dbReference type="InterPro" id="IPR000884">
    <property type="entry name" value="TSP1_rpt"/>
</dbReference>
<dbReference type="FunFam" id="2.20.100.10:FF:000067">
    <property type="entry name" value="Hemicentin 1"/>
    <property type="match status" value="1"/>
</dbReference>
<dbReference type="Ensembl" id="ENSHBUT00000018483.1">
    <property type="protein sequence ID" value="ENSHBUP00000011329.1"/>
    <property type="gene ID" value="ENSHBUG00000013106.1"/>
</dbReference>
<dbReference type="GO" id="GO:0005576">
    <property type="term" value="C:extracellular region"/>
    <property type="evidence" value="ECO:0007669"/>
    <property type="project" value="UniProtKB-SubCell"/>
</dbReference>
<dbReference type="SMART" id="SM00209">
    <property type="entry name" value="TSP1"/>
    <property type="match status" value="5"/>
</dbReference>
<dbReference type="InterPro" id="IPR052065">
    <property type="entry name" value="Compl_asym_regulator"/>
</dbReference>
<keyword evidence="10" id="KW-1185">Reference proteome</keyword>
<keyword evidence="4" id="KW-0732">Signal</keyword>
<dbReference type="GeneTree" id="ENSGT00440000038972"/>
<dbReference type="Proteomes" id="UP000264840">
    <property type="component" value="Unplaced"/>
</dbReference>
<dbReference type="PRINTS" id="PR01705">
    <property type="entry name" value="TSP1REPEAT"/>
</dbReference>
<dbReference type="PROSITE" id="PS50092">
    <property type="entry name" value="TSP1"/>
    <property type="match status" value="5"/>
</dbReference>
<keyword evidence="8" id="KW-0325">Glycoprotein</keyword>
<keyword evidence="3" id="KW-0245">EGF-like domain</keyword>
<dbReference type="Pfam" id="PF00090">
    <property type="entry name" value="TSP_1"/>
    <property type="match status" value="5"/>
</dbReference>
<evidence type="ECO:0000256" key="1">
    <source>
        <dbReference type="ARBA" id="ARBA00004239"/>
    </source>
</evidence>
<reference evidence="9" key="1">
    <citation type="submission" date="2025-08" db="UniProtKB">
        <authorList>
            <consortium name="Ensembl"/>
        </authorList>
    </citation>
    <scope>IDENTIFICATION</scope>
</reference>
<protein>
    <submittedName>
        <fullName evidence="9">Uncharacterized protein</fullName>
    </submittedName>
</protein>
<evidence type="ECO:0000313" key="10">
    <source>
        <dbReference type="Proteomes" id="UP000264840"/>
    </source>
</evidence>
<comment type="subcellular location">
    <subcellularLocation>
        <location evidence="1">Secreted</location>
        <location evidence="1">Extracellular space</location>
    </subcellularLocation>
</comment>
<sequence length="325" mass="34860">DLHGDTECLDSPDSCEAGVLQCQSVPGCHVDGGWSQWGAWTECSLSCGGGVKFRRRLCDNPSPQSGGRGCLGDVFYTTICIVTCVMSVCIHCPVHGALSSWGRWSPCSLSCGGLGLKTRSRGCTQPAPAHGGRDCQGPRRETTYCQAPDCPVDGGWSRWSPWSRCDKRCGGGRSIRTRSCSSPPPKNGGKKCAGEKNQVKPCNTKPCVDGAWTPWSVWSDCSATCGRGTHVRTRACINPPPRNNGSHCSGPEKETQDCQTPPCLGCPMSAWSVWSQCSCASQRQQRYRVALSSPTRGQQCTPVETQSRACGLSRCDGEFITLRAA</sequence>
<organism evidence="9 10">
    <name type="scientific">Haplochromis burtoni</name>
    <name type="common">Burton's mouthbrooder</name>
    <name type="synonym">Chromis burtoni</name>
    <dbReference type="NCBI Taxonomy" id="8153"/>
    <lineage>
        <taxon>Eukaryota</taxon>
        <taxon>Metazoa</taxon>
        <taxon>Chordata</taxon>
        <taxon>Craniata</taxon>
        <taxon>Vertebrata</taxon>
        <taxon>Euteleostomi</taxon>
        <taxon>Actinopterygii</taxon>
        <taxon>Neopterygii</taxon>
        <taxon>Teleostei</taxon>
        <taxon>Neoteleostei</taxon>
        <taxon>Acanthomorphata</taxon>
        <taxon>Ovalentaria</taxon>
        <taxon>Cichlomorphae</taxon>
        <taxon>Cichliformes</taxon>
        <taxon>Cichlidae</taxon>
        <taxon>African cichlids</taxon>
        <taxon>Pseudocrenilabrinae</taxon>
        <taxon>Haplochromini</taxon>
        <taxon>Haplochromis</taxon>
    </lineage>
</organism>
<name>A0A3Q2VJL2_HAPBU</name>
<reference evidence="9" key="2">
    <citation type="submission" date="2025-09" db="UniProtKB">
        <authorList>
            <consortium name="Ensembl"/>
        </authorList>
    </citation>
    <scope>IDENTIFICATION</scope>
</reference>
<evidence type="ECO:0000256" key="8">
    <source>
        <dbReference type="ARBA" id="ARBA00023180"/>
    </source>
</evidence>
<dbReference type="SUPFAM" id="SSF82895">
    <property type="entry name" value="TSP-1 type 1 repeat"/>
    <property type="match status" value="5"/>
</dbReference>
<evidence type="ECO:0000256" key="3">
    <source>
        <dbReference type="ARBA" id="ARBA00022536"/>
    </source>
</evidence>
<dbReference type="PANTHER" id="PTHR22906">
    <property type="entry name" value="PROPERDIN"/>
    <property type="match status" value="1"/>
</dbReference>
<dbReference type="Gene3D" id="2.20.100.10">
    <property type="entry name" value="Thrombospondin type-1 (TSP1) repeat"/>
    <property type="match status" value="5"/>
</dbReference>
<evidence type="ECO:0000256" key="2">
    <source>
        <dbReference type="ARBA" id="ARBA00022525"/>
    </source>
</evidence>
<dbReference type="AlphaFoldDB" id="A0A3Q2VJL2"/>
<dbReference type="FunFam" id="2.20.100.10:FF:000002">
    <property type="entry name" value="Unc-5 netrin receptor C"/>
    <property type="match status" value="1"/>
</dbReference>
<proteinExistence type="predicted"/>
<keyword evidence="7" id="KW-1015">Disulfide bond</keyword>